<dbReference type="InterPro" id="IPR016991">
    <property type="entry name" value="UCP032178"/>
</dbReference>
<organism evidence="8 10">
    <name type="scientific">Staphylococcus microti</name>
    <dbReference type="NCBI Taxonomy" id="569857"/>
    <lineage>
        <taxon>Bacteria</taxon>
        <taxon>Bacillati</taxon>
        <taxon>Bacillota</taxon>
        <taxon>Bacilli</taxon>
        <taxon>Bacillales</taxon>
        <taxon>Staphylococcaceae</taxon>
        <taxon>Staphylococcus</taxon>
    </lineage>
</organism>
<dbReference type="InterPro" id="IPR007383">
    <property type="entry name" value="DUF445"/>
</dbReference>
<comment type="similarity">
    <text evidence="2">Belongs to the UPF0754 family.</text>
</comment>
<name>A0A0D6XS47_9STAP</name>
<evidence type="ECO:0000256" key="3">
    <source>
        <dbReference type="ARBA" id="ARBA00022692"/>
    </source>
</evidence>
<keyword evidence="4 6" id="KW-1133">Transmembrane helix</keyword>
<reference evidence="7 9" key="1">
    <citation type="submission" date="2015-01" db="EMBL/GenBank/DDBJ databases">
        <authorList>
            <person name="Guo J."/>
        </authorList>
    </citation>
    <scope>NUCLEOTIDE SEQUENCE [LARGE SCALE GENOMIC DNA]</scope>
    <source>
        <strain evidence="7 9">DSM 22147</strain>
    </source>
</reference>
<evidence type="ECO:0000256" key="6">
    <source>
        <dbReference type="SAM" id="Phobius"/>
    </source>
</evidence>
<evidence type="ECO:0000313" key="9">
    <source>
        <dbReference type="Proteomes" id="UP000032366"/>
    </source>
</evidence>
<evidence type="ECO:0000313" key="10">
    <source>
        <dbReference type="Proteomes" id="UP000254100"/>
    </source>
</evidence>
<dbReference type="PIRSF" id="PIRSF032178">
    <property type="entry name" value="UCP032178"/>
    <property type="match status" value="1"/>
</dbReference>
<dbReference type="EMBL" id="UHDT01000001">
    <property type="protein sequence ID" value="SUM57848.1"/>
    <property type="molecule type" value="Genomic_DNA"/>
</dbReference>
<dbReference type="GO" id="GO:0012505">
    <property type="term" value="C:endomembrane system"/>
    <property type="evidence" value="ECO:0007669"/>
    <property type="project" value="UniProtKB-SubCell"/>
</dbReference>
<evidence type="ECO:0000256" key="1">
    <source>
        <dbReference type="ARBA" id="ARBA00004308"/>
    </source>
</evidence>
<feature type="transmembrane region" description="Helical" evidence="6">
    <location>
        <begin position="353"/>
        <end position="375"/>
    </location>
</feature>
<keyword evidence="5 6" id="KW-0472">Membrane</keyword>
<keyword evidence="9" id="KW-1185">Reference proteome</keyword>
<accession>A0A0D6XS47</accession>
<dbReference type="Proteomes" id="UP000032366">
    <property type="component" value="Unassembled WGS sequence"/>
</dbReference>
<dbReference type="OrthoDB" id="9787430at2"/>
<dbReference type="PANTHER" id="PTHR35791:SF1">
    <property type="entry name" value="UPF0754 MEMBRANE PROTEIN YHEB"/>
    <property type="match status" value="1"/>
</dbReference>
<dbReference type="RefSeq" id="WP_044359097.1">
    <property type="nucleotide sequence ID" value="NZ_JXWY01000014.1"/>
</dbReference>
<evidence type="ECO:0000256" key="5">
    <source>
        <dbReference type="ARBA" id="ARBA00023136"/>
    </source>
</evidence>
<evidence type="ECO:0000256" key="2">
    <source>
        <dbReference type="ARBA" id="ARBA00008053"/>
    </source>
</evidence>
<gene>
    <name evidence="8" type="ORF">NCTC13832_01549</name>
    <name evidence="7" type="ORF">TP70_02500</name>
</gene>
<evidence type="ECO:0000256" key="4">
    <source>
        <dbReference type="ARBA" id="ARBA00022989"/>
    </source>
</evidence>
<sequence length="376" mass="43346">MQALLVVLFMMVIGAVIGGVTNMIAVKMLFHPFKAYYIFGRRVPFTPGLIPKRRGEIAVKIGQVVEDHLLTESLIREKLNAPEMRQTIRQTVANQVARLQQDDMTIQRLAEHFDIDVVNTSNQWIDQFVSDKLQVKYEQHRNHTLEQIAPKEIISVLDQKVSELDGVLLEKARTYLESDKGYADICEMLDTFFIEKGGIVSMLQMFMTTDAMAERIQKELIRLTNHHRAQNILAAQIQQEYTKFKQMQIETLVTHENFEQIRGRVADYVLMQLKLSQRAHQPLNRLVPQLFERLDVNGIDKITDLILSVLANRLSSIMRQVNIRGLIEEQINRFELDYIEQLIFEIANKELKLIMLLGFILGGLIGIFQGVIAIFV</sequence>
<reference evidence="8 10" key="2">
    <citation type="submission" date="2018-06" db="EMBL/GenBank/DDBJ databases">
        <authorList>
            <consortium name="Pathogen Informatics"/>
            <person name="Doyle S."/>
        </authorList>
    </citation>
    <scope>NUCLEOTIDE SEQUENCE [LARGE SCALE GENOMIC DNA]</scope>
    <source>
        <strain evidence="8 10">NCTC13832</strain>
    </source>
</reference>
<proteinExistence type="inferred from homology"/>
<comment type="subcellular location">
    <subcellularLocation>
        <location evidence="1">Endomembrane system</location>
    </subcellularLocation>
</comment>
<dbReference type="PANTHER" id="PTHR35791">
    <property type="entry name" value="UPF0754 MEMBRANE PROTEIN YHEB"/>
    <property type="match status" value="1"/>
</dbReference>
<dbReference type="AlphaFoldDB" id="A0A0D6XS47"/>
<dbReference type="EMBL" id="JXWY01000014">
    <property type="protein sequence ID" value="KIX91412.1"/>
    <property type="molecule type" value="Genomic_DNA"/>
</dbReference>
<evidence type="ECO:0000313" key="7">
    <source>
        <dbReference type="EMBL" id="KIX91412.1"/>
    </source>
</evidence>
<evidence type="ECO:0000313" key="8">
    <source>
        <dbReference type="EMBL" id="SUM57848.1"/>
    </source>
</evidence>
<dbReference type="Pfam" id="PF04286">
    <property type="entry name" value="DUF445"/>
    <property type="match status" value="1"/>
</dbReference>
<dbReference type="Proteomes" id="UP000254100">
    <property type="component" value="Unassembled WGS sequence"/>
</dbReference>
<feature type="transmembrane region" description="Helical" evidence="6">
    <location>
        <begin position="6"/>
        <end position="26"/>
    </location>
</feature>
<dbReference type="STRING" id="569857.TP70_02500"/>
<keyword evidence="3 6" id="KW-0812">Transmembrane</keyword>
<protein>
    <submittedName>
        <fullName evidence="8">Membrane protein</fullName>
    </submittedName>
</protein>